<gene>
    <name evidence="2" type="ORF">Aconfl_19650</name>
</gene>
<dbReference type="SUPFAM" id="SSF88723">
    <property type="entry name" value="PIN domain-like"/>
    <property type="match status" value="1"/>
</dbReference>
<dbReference type="Gene3D" id="3.40.50.1010">
    <property type="entry name" value="5'-nuclease"/>
    <property type="match status" value="1"/>
</dbReference>
<organism evidence="2 3">
    <name type="scientific">Algoriphagus confluentis</name>
    <dbReference type="NCBI Taxonomy" id="1697556"/>
    <lineage>
        <taxon>Bacteria</taxon>
        <taxon>Pseudomonadati</taxon>
        <taxon>Bacteroidota</taxon>
        <taxon>Cytophagia</taxon>
        <taxon>Cytophagales</taxon>
        <taxon>Cyclobacteriaceae</taxon>
        <taxon>Algoriphagus</taxon>
    </lineage>
</organism>
<protein>
    <submittedName>
        <fullName evidence="2">PIN domain nuclease</fullName>
    </submittedName>
</protein>
<dbReference type="Proteomes" id="UP001338309">
    <property type="component" value="Unassembled WGS sequence"/>
</dbReference>
<evidence type="ECO:0000259" key="1">
    <source>
        <dbReference type="Pfam" id="PF13470"/>
    </source>
</evidence>
<feature type="domain" description="PIN" evidence="1">
    <location>
        <begin position="2"/>
        <end position="115"/>
    </location>
</feature>
<keyword evidence="3" id="KW-1185">Reference proteome</keyword>
<reference evidence="2 3" key="1">
    <citation type="submission" date="2023-08" db="EMBL/GenBank/DDBJ databases">
        <title>Draft genome sequence of Algoriphagus confluentis.</title>
        <authorList>
            <person name="Takatani N."/>
            <person name="Hosokawa M."/>
            <person name="Sawabe T."/>
        </authorList>
    </citation>
    <scope>NUCLEOTIDE SEQUENCE [LARGE SCALE GENOMIC DNA]</scope>
    <source>
        <strain evidence="2 3">NBRC 111222</strain>
    </source>
</reference>
<proteinExistence type="predicted"/>
<dbReference type="InterPro" id="IPR029060">
    <property type="entry name" value="PIN-like_dom_sf"/>
</dbReference>
<comment type="caution">
    <text evidence="2">The sequence shown here is derived from an EMBL/GenBank/DDBJ whole genome shotgun (WGS) entry which is preliminary data.</text>
</comment>
<accession>A0ABQ6PP60</accession>
<dbReference type="EMBL" id="BTPD01000005">
    <property type="protein sequence ID" value="GMQ29322.1"/>
    <property type="molecule type" value="Genomic_DNA"/>
</dbReference>
<evidence type="ECO:0000313" key="3">
    <source>
        <dbReference type="Proteomes" id="UP001338309"/>
    </source>
</evidence>
<dbReference type="InterPro" id="IPR002716">
    <property type="entry name" value="PIN_dom"/>
</dbReference>
<dbReference type="RefSeq" id="WP_338224038.1">
    <property type="nucleotide sequence ID" value="NZ_BTPD01000005.1"/>
</dbReference>
<name>A0ABQ6PP60_9BACT</name>
<dbReference type="Pfam" id="PF13470">
    <property type="entry name" value="PIN_3"/>
    <property type="match status" value="1"/>
</dbReference>
<sequence length="138" mass="15608">MRVFLDANVLVSVLNKEYPLFPHSARILSLADQQRFQLFTTPICLAIAFYFAEKKCGTAQAKQKMQVLSSKIHIAAVDSQTVKSAVSNPSVMDFEDGLEYYSALQVDCKAIITEDSEGFYFSEIPVYDCRKFLEEVVF</sequence>
<evidence type="ECO:0000313" key="2">
    <source>
        <dbReference type="EMBL" id="GMQ29322.1"/>
    </source>
</evidence>